<dbReference type="BioCyc" id="SONE211586:G1GMP-3371-MONOMER"/>
<dbReference type="Pfam" id="PF22491">
    <property type="entry name" value="DUF6988"/>
    <property type="match status" value="1"/>
</dbReference>
<reference evidence="1 2" key="1">
    <citation type="journal article" date="2002" name="Nat. Biotechnol.">
        <title>Genome sequence of the dissimilatory metal ion-reducing bacterium Shewanella oneidensis.</title>
        <authorList>
            <person name="Heidelberg J.F."/>
            <person name="Paulsen I.T."/>
            <person name="Nelson K.E."/>
            <person name="Gaidos E.J."/>
            <person name="Nelson W.C."/>
            <person name="Read T.D."/>
            <person name="Eisen J.A."/>
            <person name="Seshadri R."/>
            <person name="Ward N."/>
            <person name="Methe B."/>
            <person name="Clayton R.A."/>
            <person name="Meyer T."/>
            <person name="Tsapin A."/>
            <person name="Scott J."/>
            <person name="Beanan M."/>
            <person name="Brinkac L."/>
            <person name="Daugherty S."/>
            <person name="DeBoy R.T."/>
            <person name="Dodson R.J."/>
            <person name="Durkin A.S."/>
            <person name="Haft D.H."/>
            <person name="Kolonay J.F."/>
            <person name="Madupu R."/>
            <person name="Peterson J.D."/>
            <person name="Umayam L.A."/>
            <person name="White O."/>
            <person name="Wolf A.M."/>
            <person name="Vamathevan J."/>
            <person name="Weidman J."/>
            <person name="Impraim M."/>
            <person name="Lee K."/>
            <person name="Berry K."/>
            <person name="Lee C."/>
            <person name="Mueller J."/>
            <person name="Khouri H."/>
            <person name="Gill J."/>
            <person name="Utterback T.R."/>
            <person name="McDonald L.A."/>
            <person name="Feldblyum T.V."/>
            <person name="Smith H.O."/>
            <person name="Venter J.C."/>
            <person name="Nealson K.H."/>
            <person name="Fraser C.M."/>
        </authorList>
    </citation>
    <scope>NUCLEOTIDE SEQUENCE [LARGE SCALE GENOMIC DNA]</scope>
    <source>
        <strain evidence="2">ATCC 700550 / JCM 31522 / CIP 106686 / LMG 19005 / NCIMB 14063 / MR-1</strain>
    </source>
</reference>
<protein>
    <submittedName>
        <fullName evidence="1">Uncharacterized protein</fullName>
    </submittedName>
</protein>
<reference evidence="1 2" key="3">
    <citation type="journal article" date="2008" name="Appl. Environ. Microbiol.">
        <title>Identification of mobile elements and pseudogenes in the Shewanella oneidensis MR-1 genome.</title>
        <authorList>
            <person name="Romine M.F."/>
            <person name="Carlson T.S."/>
            <person name="Norbeck A.D."/>
            <person name="McCue L.A."/>
            <person name="Lipton M.S."/>
        </authorList>
    </citation>
    <scope>NUCLEOTIDE SEQUENCE [LARGE SCALE GENOMIC DNA]</scope>
    <source>
        <strain evidence="2">ATCC 700550 / JCM 31522 / CIP 106686 / LMG 19005 / NCIMB 14063 / MR-1</strain>
    </source>
</reference>
<sequence length="199" mass="22551">MKLDKSVIDYFKVIYDGCNTIEFTYDKKNSLFIPLFSGSIEHSIAIHVLDKEELTGSAFALARPMVESYLRAMWVKHCLDESKIEEGCKQLHFPKRLEVLIDDIANAVDGGDPFHSLKSAIEPIMANIHDFTHGGVQSIVRQYGCDGHLSGSHCREERDELLKLAILMSSFSFANLIPYMQCLDSLRDVQKRANELLQL</sequence>
<dbReference type="HOGENOM" id="CLU_1371399_0_0_6"/>
<accession>Q8EBB2</accession>
<gene>
    <name evidence="1" type="ordered locus">SO_3618</name>
</gene>
<dbReference type="AlphaFoldDB" id="Q8EBB2"/>
<dbReference type="eggNOG" id="ENOG50302KW">
    <property type="taxonomic scope" value="Bacteria"/>
</dbReference>
<evidence type="ECO:0000313" key="2">
    <source>
        <dbReference type="Proteomes" id="UP000008186"/>
    </source>
</evidence>
<dbReference type="PaxDb" id="211586-SO_3618"/>
<organism evidence="1 2">
    <name type="scientific">Shewanella oneidensis (strain ATCC 700550 / JCM 31522 / CIP 106686 / LMG 19005 / NCIMB 14063 / MR-1)</name>
    <dbReference type="NCBI Taxonomy" id="211586"/>
    <lineage>
        <taxon>Bacteria</taxon>
        <taxon>Pseudomonadati</taxon>
        <taxon>Pseudomonadota</taxon>
        <taxon>Gammaproteobacteria</taxon>
        <taxon>Alteromonadales</taxon>
        <taxon>Shewanellaceae</taxon>
        <taxon>Shewanella</taxon>
    </lineage>
</organism>
<name>Q8EBB2_SHEON</name>
<proteinExistence type="predicted"/>
<reference evidence="1 2" key="4">
    <citation type="journal article" date="2011" name="BMC Genomics">
        <title>Genome-wide protein localization prediction strategies for gram negative bacteria.</title>
        <authorList>
            <person name="Romine M.F."/>
        </authorList>
    </citation>
    <scope>NUCLEOTIDE SEQUENCE [LARGE SCALE GENOMIC DNA]</scope>
    <source>
        <strain evidence="2">ATCC 700550 / JCM 31522 / CIP 106686 / LMG 19005 / NCIMB 14063 / MR-1</strain>
    </source>
</reference>
<dbReference type="EMBL" id="AE014299">
    <property type="protein sequence ID" value="AAN56605.1"/>
    <property type="molecule type" value="Genomic_DNA"/>
</dbReference>
<keyword evidence="2" id="KW-1185">Reference proteome</keyword>
<dbReference type="KEGG" id="son:SO_3618"/>
<reference evidence="1 2" key="2">
    <citation type="journal article" date="2005" name="Proteomics">
        <title>Global detection and characterization of hypothetical proteins in Shewanella oneidensis MR-1 using LC-MS based proteomics.</title>
        <authorList>
            <person name="Elias D.A."/>
            <person name="Monroe M.E."/>
            <person name="Marshall M.J."/>
            <person name="Romine M.F."/>
            <person name="Belieav A.S."/>
            <person name="Fredrickson J.K."/>
            <person name="Anderson G.A."/>
            <person name="Smith R.D."/>
            <person name="Lipton M.S."/>
        </authorList>
    </citation>
    <scope>NUCLEOTIDE SEQUENCE [LARGE SCALE GENOMIC DNA]</scope>
    <source>
        <strain evidence="2">ATCC 700550 / JCM 31522 / CIP 106686 / LMG 19005 / NCIMB 14063 / MR-1</strain>
    </source>
</reference>
<evidence type="ECO:0000313" key="1">
    <source>
        <dbReference type="EMBL" id="AAN56605.1"/>
    </source>
</evidence>
<dbReference type="RefSeq" id="WP_011073427.1">
    <property type="nucleotide sequence ID" value="NC_004347.2"/>
</dbReference>
<dbReference type="STRING" id="211586.SO_3618"/>
<dbReference type="Proteomes" id="UP000008186">
    <property type="component" value="Chromosome"/>
</dbReference>
<dbReference type="InterPro" id="IPR054257">
    <property type="entry name" value="DUF6988"/>
</dbReference>
<dbReference type="OrthoDB" id="6058394at2"/>